<dbReference type="AlphaFoldDB" id="A0A5M3VZI8"/>
<protein>
    <submittedName>
        <fullName evidence="1">Uncharacterized protein</fullName>
    </submittedName>
</protein>
<evidence type="ECO:0000313" key="1">
    <source>
        <dbReference type="EMBL" id="GES01926.1"/>
    </source>
</evidence>
<organism evidence="1 2">
    <name type="scientific">Acrocarpospora corrugata</name>
    <dbReference type="NCBI Taxonomy" id="35763"/>
    <lineage>
        <taxon>Bacteria</taxon>
        <taxon>Bacillati</taxon>
        <taxon>Actinomycetota</taxon>
        <taxon>Actinomycetes</taxon>
        <taxon>Streptosporangiales</taxon>
        <taxon>Streptosporangiaceae</taxon>
        <taxon>Acrocarpospora</taxon>
    </lineage>
</organism>
<proteinExistence type="predicted"/>
<dbReference type="EMBL" id="BLAD01000054">
    <property type="protein sequence ID" value="GES01926.1"/>
    <property type="molecule type" value="Genomic_DNA"/>
</dbReference>
<name>A0A5M3VZI8_9ACTN</name>
<gene>
    <name evidence="1" type="ORF">Acor_39910</name>
</gene>
<keyword evidence="2" id="KW-1185">Reference proteome</keyword>
<reference evidence="1 2" key="1">
    <citation type="submission" date="2019-10" db="EMBL/GenBank/DDBJ databases">
        <title>Whole genome shotgun sequence of Acrocarpospora corrugata NBRC 13972.</title>
        <authorList>
            <person name="Ichikawa N."/>
            <person name="Kimura A."/>
            <person name="Kitahashi Y."/>
            <person name="Komaki H."/>
            <person name="Oguchi A."/>
        </authorList>
    </citation>
    <scope>NUCLEOTIDE SEQUENCE [LARGE SCALE GENOMIC DNA]</scope>
    <source>
        <strain evidence="1 2">NBRC 13972</strain>
    </source>
</reference>
<evidence type="ECO:0000313" key="2">
    <source>
        <dbReference type="Proteomes" id="UP000334990"/>
    </source>
</evidence>
<dbReference type="SUPFAM" id="SSF48452">
    <property type="entry name" value="TPR-like"/>
    <property type="match status" value="2"/>
</dbReference>
<sequence length="245" mass="26369">MYGAAAEIARLAGWAAADSGRHAAGQKYYLAALRATAATGDRAMGVNIVGFMGAQAYSTGRLDDATRLMDLAATESARTPEAVQAMAWARVGRAYAKVGNQDTARAALGRATGLLNRAVTGDAPPWAYWVDEPRIAARLGRALYDMGDYKSAERELVAATTACGERYPRDRATWLGRVATAQLRCGRVDEGCATARRVVDLLADHVDTERAEHLLRTFRQELSARGPSVTSREFAEYATVRLGAK</sequence>
<dbReference type="Proteomes" id="UP000334990">
    <property type="component" value="Unassembled WGS sequence"/>
</dbReference>
<comment type="caution">
    <text evidence="1">The sequence shown here is derived from an EMBL/GenBank/DDBJ whole genome shotgun (WGS) entry which is preliminary data.</text>
</comment>
<accession>A0A5M3VZI8</accession>
<dbReference type="InterPro" id="IPR011990">
    <property type="entry name" value="TPR-like_helical_dom_sf"/>
</dbReference>
<dbReference type="Gene3D" id="1.25.40.10">
    <property type="entry name" value="Tetratricopeptide repeat domain"/>
    <property type="match status" value="1"/>
</dbReference>